<feature type="transmembrane region" description="Helical" evidence="1">
    <location>
        <begin position="152"/>
        <end position="173"/>
    </location>
</feature>
<feature type="transmembrane region" description="Helical" evidence="1">
    <location>
        <begin position="68"/>
        <end position="87"/>
    </location>
</feature>
<dbReference type="NCBIfam" id="TIGR02893">
    <property type="entry name" value="spore_yabQ"/>
    <property type="match status" value="1"/>
</dbReference>
<gene>
    <name evidence="2" type="primary">yabQ</name>
    <name evidence="2" type="ORF">D1B31_21820</name>
</gene>
<proteinExistence type="predicted"/>
<keyword evidence="1" id="KW-0472">Membrane</keyword>
<dbReference type="InterPro" id="IPR019074">
    <property type="entry name" value="YabQ"/>
</dbReference>
<accession>A0A417YGD1</accession>
<keyword evidence="1" id="KW-1133">Transmembrane helix</keyword>
<dbReference type="RefSeq" id="WP_118924469.1">
    <property type="nucleotide sequence ID" value="NZ_QWEG01000021.1"/>
</dbReference>
<reference evidence="2 3" key="1">
    <citation type="journal article" date="2017" name="Int. J. Syst. Evol. Microbiol.">
        <title>Bacillus notoginsengisoli sp. nov., a novel bacterium isolated from the rhizosphere of Panax notoginseng.</title>
        <authorList>
            <person name="Zhang M.Y."/>
            <person name="Cheng J."/>
            <person name="Cai Y."/>
            <person name="Zhang T.Y."/>
            <person name="Wu Y.Y."/>
            <person name="Manikprabhu D."/>
            <person name="Li W.J."/>
            <person name="Zhang Y.X."/>
        </authorList>
    </citation>
    <scope>NUCLEOTIDE SEQUENCE [LARGE SCALE GENOMIC DNA]</scope>
    <source>
        <strain evidence="2 3">JCM 30743</strain>
    </source>
</reference>
<keyword evidence="1" id="KW-0812">Transmembrane</keyword>
<evidence type="ECO:0000313" key="3">
    <source>
        <dbReference type="Proteomes" id="UP000284416"/>
    </source>
</evidence>
<dbReference type="Proteomes" id="UP000284416">
    <property type="component" value="Unassembled WGS sequence"/>
</dbReference>
<dbReference type="OrthoDB" id="1653819at2"/>
<comment type="caution">
    <text evidence="2">The sequence shown here is derived from an EMBL/GenBank/DDBJ whole genome shotgun (WGS) entry which is preliminary data.</text>
</comment>
<evidence type="ECO:0000313" key="2">
    <source>
        <dbReference type="EMBL" id="RHW31814.1"/>
    </source>
</evidence>
<dbReference type="Pfam" id="PF09578">
    <property type="entry name" value="Spore_YabQ"/>
    <property type="match status" value="1"/>
</dbReference>
<feature type="transmembrane region" description="Helical" evidence="1">
    <location>
        <begin position="39"/>
        <end position="62"/>
    </location>
</feature>
<feature type="transmembrane region" description="Helical" evidence="1">
    <location>
        <begin position="124"/>
        <end position="146"/>
    </location>
</feature>
<organism evidence="2 3">
    <name type="scientific">Neobacillus notoginsengisoli</name>
    <dbReference type="NCBI Taxonomy" id="1578198"/>
    <lineage>
        <taxon>Bacteria</taxon>
        <taxon>Bacillati</taxon>
        <taxon>Bacillota</taxon>
        <taxon>Bacilli</taxon>
        <taxon>Bacillales</taxon>
        <taxon>Bacillaceae</taxon>
        <taxon>Neobacillus</taxon>
    </lineage>
</organism>
<protein>
    <submittedName>
        <fullName evidence="2">Spore cortex biosynthesis protein YabQ</fullName>
    </submittedName>
</protein>
<keyword evidence="3" id="KW-1185">Reference proteome</keyword>
<evidence type="ECO:0000256" key="1">
    <source>
        <dbReference type="SAM" id="Phobius"/>
    </source>
</evidence>
<dbReference type="AlphaFoldDB" id="A0A417YGD1"/>
<dbReference type="EMBL" id="QWEG01000021">
    <property type="protein sequence ID" value="RHW31814.1"/>
    <property type="molecule type" value="Genomic_DNA"/>
</dbReference>
<name>A0A417YGD1_9BACI</name>
<feature type="transmembrane region" description="Helical" evidence="1">
    <location>
        <begin position="6"/>
        <end position="27"/>
    </location>
</feature>
<sequence length="208" mass="24062">MTLTTQFMTMAAMIASGFFFGAMLDTYQRFLNRPKRKSWIAFINDILFWAVQALLIFYVLYLVNKGEIRFYIFIALLCGFAAYQALFKKIYLWMLEKVIRAGRWLGRIFAKTVRLLIFKPVTGLIQLAIIIVLFMAKGVLALLAFAGKSVLFIVQIILFTPLKKIFLIVWKVLPKGIKKTAEKLYNSGTGLLMRIRTSLKRLLNRKKE</sequence>